<dbReference type="Proteomes" id="UP001209654">
    <property type="component" value="Unassembled WGS sequence"/>
</dbReference>
<feature type="region of interest" description="Disordered" evidence="1">
    <location>
        <begin position="25"/>
        <end position="219"/>
    </location>
</feature>
<reference evidence="2 3" key="1">
    <citation type="journal article" date="2023" name="Int. J. Syst. Evol. Microbiol.">
        <title>Arthrobacter mangrovi sp. nov., an actinobacterium isolated from the rhizosphere of a mangrove.</title>
        <authorList>
            <person name="Hamada M."/>
            <person name="Saitou S."/>
            <person name="Enomoto N."/>
            <person name="Nanri K."/>
            <person name="Hidaka K."/>
            <person name="Miura T."/>
            <person name="Tamura T."/>
        </authorList>
    </citation>
    <scope>NUCLEOTIDE SEQUENCE [LARGE SCALE GENOMIC DNA]</scope>
    <source>
        <strain evidence="2 3">NBRC 112813</strain>
    </source>
</reference>
<protein>
    <submittedName>
        <fullName evidence="2">Uncharacterized protein</fullName>
    </submittedName>
</protein>
<evidence type="ECO:0000313" key="3">
    <source>
        <dbReference type="Proteomes" id="UP001209654"/>
    </source>
</evidence>
<keyword evidence="3" id="KW-1185">Reference proteome</keyword>
<feature type="compositionally biased region" description="Low complexity" evidence="1">
    <location>
        <begin position="38"/>
        <end position="55"/>
    </location>
</feature>
<feature type="compositionally biased region" description="Low complexity" evidence="1">
    <location>
        <begin position="109"/>
        <end position="175"/>
    </location>
</feature>
<evidence type="ECO:0000256" key="1">
    <source>
        <dbReference type="SAM" id="MobiDB-lite"/>
    </source>
</evidence>
<proteinExistence type="predicted"/>
<dbReference type="EMBL" id="BRVS01000024">
    <property type="protein sequence ID" value="GLB68820.1"/>
    <property type="molecule type" value="Genomic_DNA"/>
</dbReference>
<name>A0ABQ5MY08_9MICC</name>
<accession>A0ABQ5MY08</accession>
<gene>
    <name evidence="2" type="ORF">AHIS1636_32630</name>
</gene>
<organism evidence="2 3">
    <name type="scientific">Arthrobacter mangrovi</name>
    <dbReference type="NCBI Taxonomy" id="2966350"/>
    <lineage>
        <taxon>Bacteria</taxon>
        <taxon>Bacillati</taxon>
        <taxon>Actinomycetota</taxon>
        <taxon>Actinomycetes</taxon>
        <taxon>Micrococcales</taxon>
        <taxon>Micrococcaceae</taxon>
        <taxon>Arthrobacter</taxon>
    </lineage>
</organism>
<evidence type="ECO:0000313" key="2">
    <source>
        <dbReference type="EMBL" id="GLB68820.1"/>
    </source>
</evidence>
<comment type="caution">
    <text evidence="2">The sequence shown here is derived from an EMBL/GenBank/DDBJ whole genome shotgun (WGS) entry which is preliminary data.</text>
</comment>
<sequence>MAFTGIAAVATGLAAAVVLPLIQPSEPEAAGSPSDTKTFTTTGSVAASTSSTTPAYDRPTVDSKAASTEADPMPASDVQPTAGAVSPQVPAAGTNGVSNEPAAVPTSDAPRATGTPGTASAPATGSTRDQAAAGAAQAPTATPTAAPEPTGTASTASSASESPRPTASATPTERAVPSPTAPAQRSARATAPVSPKPAPSTETSAPGGPPVPGVSLEIGTDKGEAALRKLRAVRGGTVDDPNWRWIRSHLDGREEEDSR</sequence>